<comment type="caution">
    <text evidence="3">The sequence shown here is derived from an EMBL/GenBank/DDBJ whole genome shotgun (WGS) entry which is preliminary data.</text>
</comment>
<dbReference type="SUPFAM" id="SSF49879">
    <property type="entry name" value="SMAD/FHA domain"/>
    <property type="match status" value="1"/>
</dbReference>
<dbReference type="RefSeq" id="WP_040039398.1">
    <property type="nucleotide sequence ID" value="NZ_JWJG01000028.1"/>
</dbReference>
<proteinExistence type="predicted"/>
<evidence type="ECO:0000256" key="1">
    <source>
        <dbReference type="SAM" id="MobiDB-lite"/>
    </source>
</evidence>
<evidence type="ECO:0000313" key="3">
    <source>
        <dbReference type="EMBL" id="KIF80495.1"/>
    </source>
</evidence>
<name>A0A0C2BGX2_9BURK</name>
<gene>
    <name evidence="3" type="ORF">TSA66_06180</name>
</gene>
<feature type="compositionally biased region" description="Low complexity" evidence="1">
    <location>
        <begin position="228"/>
        <end position="237"/>
    </location>
</feature>
<dbReference type="InterPro" id="IPR008984">
    <property type="entry name" value="SMAD_FHA_dom_sf"/>
</dbReference>
<feature type="compositionally biased region" description="Polar residues" evidence="1">
    <location>
        <begin position="150"/>
        <end position="160"/>
    </location>
</feature>
<dbReference type="PROSITE" id="PS50006">
    <property type="entry name" value="FHA_DOMAIN"/>
    <property type="match status" value="1"/>
</dbReference>
<dbReference type="Pfam" id="PF20232">
    <property type="entry name" value="T6SS_FHA_C"/>
    <property type="match status" value="1"/>
</dbReference>
<dbReference type="EMBL" id="JWJG01000028">
    <property type="protein sequence ID" value="KIF80495.1"/>
    <property type="molecule type" value="Genomic_DNA"/>
</dbReference>
<feature type="compositionally biased region" description="Polar residues" evidence="1">
    <location>
        <begin position="105"/>
        <end position="115"/>
    </location>
</feature>
<dbReference type="InterPro" id="IPR000253">
    <property type="entry name" value="FHA_dom"/>
</dbReference>
<dbReference type="Pfam" id="PF00498">
    <property type="entry name" value="FHA"/>
    <property type="match status" value="1"/>
</dbReference>
<dbReference type="CDD" id="cd00060">
    <property type="entry name" value="FHA"/>
    <property type="match status" value="1"/>
</dbReference>
<accession>A0A0C2BGX2</accession>
<feature type="domain" description="FHA" evidence="2">
    <location>
        <begin position="26"/>
        <end position="77"/>
    </location>
</feature>
<reference evidence="3 4" key="1">
    <citation type="submission" date="2014-12" db="EMBL/GenBank/DDBJ databases">
        <title>Denitrispirillum autotrophicum gen. nov., sp. nov., Denitrifying, Facultatively Autotrophic Bacteria Isolated from Rice Paddy Soil.</title>
        <authorList>
            <person name="Ishii S."/>
            <person name="Ashida N."/>
            <person name="Ohno H."/>
            <person name="Otsuka S."/>
            <person name="Yokota A."/>
            <person name="Senoo K."/>
        </authorList>
    </citation>
    <scope>NUCLEOTIDE SEQUENCE [LARGE SCALE GENOMIC DNA]</scope>
    <source>
        <strain evidence="3 4">TSA66</strain>
    </source>
</reference>
<dbReference type="InterPro" id="IPR017735">
    <property type="entry name" value="T6SS_FHA"/>
</dbReference>
<dbReference type="Gene3D" id="2.60.200.20">
    <property type="match status" value="1"/>
</dbReference>
<keyword evidence="4" id="KW-1185">Reference proteome</keyword>
<dbReference type="NCBIfam" id="TIGR03354">
    <property type="entry name" value="VI_FHA"/>
    <property type="match status" value="1"/>
</dbReference>
<dbReference type="AlphaFoldDB" id="A0A0C2BGX2"/>
<protein>
    <recommendedName>
        <fullName evidence="2">FHA domain-containing protein</fullName>
    </recommendedName>
</protein>
<dbReference type="InterPro" id="IPR046883">
    <property type="entry name" value="T6SS_FHA_C"/>
</dbReference>
<sequence length="489" mass="53598">MLIRVLRYRGRAPDTITEAEFSEAGGSIGRSSDCTLSLPDPERHVSRVQAEIRWADGRFLLLGRGTANPIERNGEPLPAGQLAALSDGDELHIGDYVLRVEFQQTRTEVSPQRSGDLSVPLTDRPHVDDSELFDTKPAPLHDRPAKVRTQPGTEATQLNISQRPAASAALQARTLAHSGNAANSQEPYQVAATYPASTTGFRSWDSPEGTSQTVIVGKSEPGPATQRPAAPASPAVESPDKLADLVNRAAQAHRREFVPIPKSRTTGFLQELNRKVLDAKSSGDERSAEAAPELMQALLYGAGLPDFPLNALDEEMMLRVGALLRSFAQGFIDLLATRTAFKAEMRAEMTIISSEGNNPLKFSPDGAEALTHLLMARPTRGYMKPDDAVQDAVSDLLAHQSGILAGMRVVLQEVLQRLSPEELNRRLSSRSMLDTMLPMNRKARLWELYEEIHADVSRQAQDDIEAMFGHEFVSAYEAQIRRLEEKGGR</sequence>
<evidence type="ECO:0000313" key="4">
    <source>
        <dbReference type="Proteomes" id="UP000031572"/>
    </source>
</evidence>
<organism evidence="3 4">
    <name type="scientific">Noviherbaspirillum autotrophicum</name>
    <dbReference type="NCBI Taxonomy" id="709839"/>
    <lineage>
        <taxon>Bacteria</taxon>
        <taxon>Pseudomonadati</taxon>
        <taxon>Pseudomonadota</taxon>
        <taxon>Betaproteobacteria</taxon>
        <taxon>Burkholderiales</taxon>
        <taxon>Oxalobacteraceae</taxon>
        <taxon>Noviherbaspirillum</taxon>
    </lineage>
</organism>
<dbReference type="OrthoDB" id="273564at2"/>
<feature type="region of interest" description="Disordered" evidence="1">
    <location>
        <begin position="199"/>
        <end position="239"/>
    </location>
</feature>
<dbReference type="Proteomes" id="UP000031572">
    <property type="component" value="Unassembled WGS sequence"/>
</dbReference>
<evidence type="ECO:0000259" key="2">
    <source>
        <dbReference type="PROSITE" id="PS50006"/>
    </source>
</evidence>
<feature type="region of interest" description="Disordered" evidence="1">
    <location>
        <begin position="105"/>
        <end position="166"/>
    </location>
</feature>
<dbReference type="STRING" id="709839.TSA66_06180"/>